<comment type="similarity">
    <text evidence="1">Belongs to the peptidase C1 family.</text>
</comment>
<dbReference type="InterPro" id="IPR000668">
    <property type="entry name" value="Peptidase_C1A_C"/>
</dbReference>
<dbReference type="GO" id="GO:0006508">
    <property type="term" value="P:proteolysis"/>
    <property type="evidence" value="ECO:0007669"/>
    <property type="project" value="InterPro"/>
</dbReference>
<dbReference type="SUPFAM" id="SSF54001">
    <property type="entry name" value="Cysteine proteinases"/>
    <property type="match status" value="1"/>
</dbReference>
<name>A0A0K1EI07_CHOCO</name>
<dbReference type="KEGG" id="ccro:CMC5_044700"/>
<evidence type="ECO:0000313" key="3">
    <source>
        <dbReference type="EMBL" id="AKT40317.1"/>
    </source>
</evidence>
<dbReference type="GO" id="GO:0008234">
    <property type="term" value="F:cysteine-type peptidase activity"/>
    <property type="evidence" value="ECO:0007669"/>
    <property type="project" value="InterPro"/>
</dbReference>
<feature type="domain" description="Peptidase C1A papain C-terminal" evidence="2">
    <location>
        <begin position="12"/>
        <end position="251"/>
    </location>
</feature>
<dbReference type="PROSITE" id="PS00639">
    <property type="entry name" value="THIOL_PROTEASE_HIS"/>
    <property type="match status" value="1"/>
</dbReference>
<accession>A0A0K1EI07</accession>
<sequence length="267" mass="29764">MCAAAMRVGGWLKEEPDARDRSLASVEGVLKQRSGWSGVSAAGRHQIQEHTPVSSQGSLSACVANSWCDAMEILRGLERPDTVRQLSRLFLYWNARALHEATGIDKGTFIRAAAQQLRKLGICEEQFWPYEVSQVLKAPPASLYSMAAENRLTGFYRITAGGAERLRQIELALRSNHPVIFGTMVSKTFQAYRGGGHVQFIPPKEDWLGAHAMVLTGVDVGYGRRFLVRNSWGTVWGDEGHAWLDDSYLAWEQTQDLWVGTRMPELA</sequence>
<evidence type="ECO:0000259" key="2">
    <source>
        <dbReference type="SMART" id="SM00645"/>
    </source>
</evidence>
<dbReference type="Gene3D" id="3.90.70.10">
    <property type="entry name" value="Cysteine proteinases"/>
    <property type="match status" value="1"/>
</dbReference>
<dbReference type="PANTHER" id="PTHR12411">
    <property type="entry name" value="CYSTEINE PROTEASE FAMILY C1-RELATED"/>
    <property type="match status" value="1"/>
</dbReference>
<dbReference type="InterPro" id="IPR013128">
    <property type="entry name" value="Peptidase_C1A"/>
</dbReference>
<organism evidence="3 4">
    <name type="scientific">Chondromyces crocatus</name>
    <dbReference type="NCBI Taxonomy" id="52"/>
    <lineage>
        <taxon>Bacteria</taxon>
        <taxon>Pseudomonadati</taxon>
        <taxon>Myxococcota</taxon>
        <taxon>Polyangia</taxon>
        <taxon>Polyangiales</taxon>
        <taxon>Polyangiaceae</taxon>
        <taxon>Chondromyces</taxon>
    </lineage>
</organism>
<dbReference type="STRING" id="52.CMC5_044700"/>
<gene>
    <name evidence="3" type="ORF">CMC5_044700</name>
</gene>
<dbReference type="AlphaFoldDB" id="A0A0K1EI07"/>
<evidence type="ECO:0000313" key="4">
    <source>
        <dbReference type="Proteomes" id="UP000067626"/>
    </source>
</evidence>
<protein>
    <recommendedName>
        <fullName evidence="2">Peptidase C1A papain C-terminal domain-containing protein</fullName>
    </recommendedName>
</protein>
<evidence type="ECO:0000256" key="1">
    <source>
        <dbReference type="ARBA" id="ARBA00008455"/>
    </source>
</evidence>
<dbReference type="InterPro" id="IPR038765">
    <property type="entry name" value="Papain-like_cys_pep_sf"/>
</dbReference>
<keyword evidence="4" id="KW-1185">Reference proteome</keyword>
<dbReference type="CDD" id="cd02619">
    <property type="entry name" value="Peptidase_C1"/>
    <property type="match status" value="1"/>
</dbReference>
<reference evidence="3 4" key="1">
    <citation type="submission" date="2015-07" db="EMBL/GenBank/DDBJ databases">
        <title>Genome analysis of myxobacterium Chondromyces crocatus Cm c5 reveals a high potential for natural compound synthesis and the genetic basis for the loss of fruiting body formation.</title>
        <authorList>
            <person name="Zaburannyi N."/>
            <person name="Bunk B."/>
            <person name="Maier J."/>
            <person name="Overmann J."/>
            <person name="Mueller R."/>
        </authorList>
    </citation>
    <scope>NUCLEOTIDE SEQUENCE [LARGE SCALE GENOMIC DNA]</scope>
    <source>
        <strain evidence="3 4">Cm c5</strain>
    </source>
</reference>
<dbReference type="EMBL" id="CP012159">
    <property type="protein sequence ID" value="AKT40317.1"/>
    <property type="molecule type" value="Genomic_DNA"/>
</dbReference>
<dbReference type="InterPro" id="IPR025660">
    <property type="entry name" value="Pept_his_AS"/>
</dbReference>
<dbReference type="Pfam" id="PF00112">
    <property type="entry name" value="Peptidase_C1"/>
    <property type="match status" value="1"/>
</dbReference>
<proteinExistence type="inferred from homology"/>
<dbReference type="SMART" id="SM00645">
    <property type="entry name" value="Pept_C1"/>
    <property type="match status" value="1"/>
</dbReference>
<dbReference type="Proteomes" id="UP000067626">
    <property type="component" value="Chromosome"/>
</dbReference>
<dbReference type="OrthoDB" id="5318987at2"/>